<dbReference type="RefSeq" id="WP_086906936.1">
    <property type="nucleotide sequence ID" value="NZ_CP021324.1"/>
</dbReference>
<dbReference type="Proteomes" id="UP000249949">
    <property type="component" value="Chromosome"/>
</dbReference>
<proteinExistence type="predicted"/>
<dbReference type="EMBL" id="CP021324">
    <property type="protein sequence ID" value="ARS63693.1"/>
    <property type="molecule type" value="Genomic_DNA"/>
</dbReference>
<sequence length="160" mass="17798">MAKFKKKKSAPTPGNDDSKPKIEENIDIPETENTPPPTSNSKEPSKDPPINAAEKSEKDKKLAKLFWMRIALGVIAGIATTFIFEDIEGEERRWASIGFMIIVFFGSIIVAKGMNMQLPSSDRKKIVTQGIGSYVFLYLFTWIVSYTLTHLGDISTGINL</sequence>
<organism evidence="3 4">
    <name type="scientific">Candidatus Nitrosomarinus catalinensis</name>
    <dbReference type="NCBI Taxonomy" id="1898749"/>
    <lineage>
        <taxon>Archaea</taxon>
        <taxon>Nitrososphaerota</taxon>
        <taxon>Nitrososphaeria</taxon>
        <taxon>Nitrosopumilales</taxon>
        <taxon>Nitrosopumilaceae</taxon>
        <taxon>Candidatus Nitrosomarinus</taxon>
    </lineage>
</organism>
<dbReference type="KEGG" id="nct:NMSP_0058"/>
<keyword evidence="2" id="KW-0472">Membrane</keyword>
<protein>
    <submittedName>
        <fullName evidence="3">Uncharacterized protein</fullName>
    </submittedName>
</protein>
<evidence type="ECO:0000313" key="3">
    <source>
        <dbReference type="EMBL" id="ARS63693.1"/>
    </source>
</evidence>
<evidence type="ECO:0000256" key="2">
    <source>
        <dbReference type="SAM" id="Phobius"/>
    </source>
</evidence>
<keyword evidence="4" id="KW-1185">Reference proteome</keyword>
<feature type="transmembrane region" description="Helical" evidence="2">
    <location>
        <begin position="65"/>
        <end position="84"/>
    </location>
</feature>
<accession>A0A2Z2HHM6</accession>
<reference evidence="3 4" key="1">
    <citation type="journal article" date="2017" name="Environ. Microbiol.">
        <title>Genome and epigenome of a novel marine Thaumarchaeota strain suggest viral infection, phosphorothioation DNA modification and multiple restriction systems.</title>
        <authorList>
            <person name="Ahlgren N.A."/>
            <person name="Chen Y."/>
            <person name="Needham D.M."/>
            <person name="Parada A.E."/>
            <person name="Sachdeva R."/>
            <person name="Trinh V."/>
            <person name="Chen T."/>
            <person name="Fuhrman J.A."/>
        </authorList>
    </citation>
    <scope>NUCLEOTIDE SEQUENCE [LARGE SCALE GENOMIC DNA]</scope>
    <source>
        <strain evidence="3 4">SPOT01</strain>
    </source>
</reference>
<feature type="transmembrane region" description="Helical" evidence="2">
    <location>
        <begin position="96"/>
        <end position="114"/>
    </location>
</feature>
<name>A0A2Z2HHM6_9ARCH</name>
<keyword evidence="2" id="KW-1133">Transmembrane helix</keyword>
<feature type="region of interest" description="Disordered" evidence="1">
    <location>
        <begin position="1"/>
        <end position="56"/>
    </location>
</feature>
<gene>
    <name evidence="3" type="ORF">NMSP_0058</name>
</gene>
<dbReference type="AlphaFoldDB" id="A0A2Z2HHM6"/>
<keyword evidence="2" id="KW-0812">Transmembrane</keyword>
<evidence type="ECO:0000313" key="4">
    <source>
        <dbReference type="Proteomes" id="UP000249949"/>
    </source>
</evidence>
<feature type="transmembrane region" description="Helical" evidence="2">
    <location>
        <begin position="126"/>
        <end position="145"/>
    </location>
</feature>
<dbReference type="GeneID" id="32900563"/>
<dbReference type="OrthoDB" id="11330at2157"/>
<evidence type="ECO:0000256" key="1">
    <source>
        <dbReference type="SAM" id="MobiDB-lite"/>
    </source>
</evidence>